<sequence length="161" mass="17059">MSILSALTHLDEHGQARIVDVGEKLDTLREAVARGEVVMRPETAALIRSGEAAKGDVLAAARIAGIMGAKRTSELIPLCHPIAISGADVRFDWDQAGSRLLIEASARTVGKTGVEMEALTAVTVAALTVYDMCKAVDRAMRIEGVRLVRKTGGKSGTYEAD</sequence>
<protein>
    <recommendedName>
        <fullName evidence="3 6">Cyclic pyranopterin monophosphate synthase</fullName>
        <ecNumber evidence="3 6">4.6.1.17</ecNumber>
    </recommendedName>
    <alternativeName>
        <fullName evidence="6">Molybdenum cofactor biosynthesis protein C</fullName>
    </alternativeName>
</protein>
<comment type="pathway">
    <text evidence="2 6">Cofactor biosynthesis; molybdopterin biosynthesis.</text>
</comment>
<dbReference type="AlphaFoldDB" id="A0A6J4JCI0"/>
<dbReference type="GO" id="GO:0006777">
    <property type="term" value="P:Mo-molybdopterin cofactor biosynthetic process"/>
    <property type="evidence" value="ECO:0007669"/>
    <property type="project" value="UniProtKB-UniRule"/>
</dbReference>
<comment type="function">
    <text evidence="6">Catalyzes the conversion of (8S)-3',8-cyclo-7,8-dihydroguanosine 5'-triphosphate to cyclic pyranopterin monophosphate (cPMP).</text>
</comment>
<dbReference type="EC" id="4.6.1.17" evidence="3 6"/>
<dbReference type="UniPathway" id="UPA00344"/>
<name>A0A6J4JCI0_9CHLR</name>
<feature type="domain" description="Molybdopterin cofactor biosynthesis C (MoaC)" evidence="7">
    <location>
        <begin position="19"/>
        <end position="153"/>
    </location>
</feature>
<evidence type="ECO:0000259" key="7">
    <source>
        <dbReference type="Pfam" id="PF01967"/>
    </source>
</evidence>
<evidence type="ECO:0000256" key="2">
    <source>
        <dbReference type="ARBA" id="ARBA00005046"/>
    </source>
</evidence>
<dbReference type="Gene3D" id="3.30.70.640">
    <property type="entry name" value="Molybdopterin cofactor biosynthesis C (MoaC) domain"/>
    <property type="match status" value="1"/>
</dbReference>
<dbReference type="PANTHER" id="PTHR22960:SF29">
    <property type="entry name" value="CYCLIC PYRANOPTERIN MONOPHOSPHATE SYNTHASE"/>
    <property type="match status" value="1"/>
</dbReference>
<evidence type="ECO:0000256" key="4">
    <source>
        <dbReference type="ARBA" id="ARBA00023150"/>
    </source>
</evidence>
<dbReference type="NCBIfam" id="TIGR00581">
    <property type="entry name" value="moaC"/>
    <property type="match status" value="1"/>
</dbReference>
<comment type="subunit">
    <text evidence="6">Homohexamer; trimer of dimers.</text>
</comment>
<keyword evidence="5 6" id="KW-0456">Lyase</keyword>
<dbReference type="InterPro" id="IPR002820">
    <property type="entry name" value="Mopterin_CF_biosynth-C_dom"/>
</dbReference>
<dbReference type="EMBL" id="CADCTC010000181">
    <property type="protein sequence ID" value="CAA9272988.1"/>
    <property type="molecule type" value="Genomic_DNA"/>
</dbReference>
<dbReference type="GO" id="GO:0061799">
    <property type="term" value="F:cyclic pyranopterin monophosphate synthase activity"/>
    <property type="evidence" value="ECO:0007669"/>
    <property type="project" value="UniProtKB-UniRule"/>
</dbReference>
<evidence type="ECO:0000256" key="5">
    <source>
        <dbReference type="ARBA" id="ARBA00023239"/>
    </source>
</evidence>
<organism evidence="8">
    <name type="scientific">uncultured Chloroflexota bacterium</name>
    <dbReference type="NCBI Taxonomy" id="166587"/>
    <lineage>
        <taxon>Bacteria</taxon>
        <taxon>Bacillati</taxon>
        <taxon>Chloroflexota</taxon>
        <taxon>environmental samples</taxon>
    </lineage>
</organism>
<feature type="binding site" evidence="6">
    <location>
        <begin position="116"/>
        <end position="117"/>
    </location>
    <ligand>
        <name>substrate</name>
    </ligand>
</feature>
<proteinExistence type="inferred from homology"/>
<feature type="binding site" evidence="6">
    <location>
        <begin position="78"/>
        <end position="80"/>
    </location>
    <ligand>
        <name>substrate</name>
    </ligand>
</feature>
<comment type="similarity">
    <text evidence="6">Belongs to the MoaC family.</text>
</comment>
<dbReference type="InterPro" id="IPR023045">
    <property type="entry name" value="MoaC"/>
</dbReference>
<reference evidence="8" key="1">
    <citation type="submission" date="2020-02" db="EMBL/GenBank/DDBJ databases">
        <authorList>
            <person name="Meier V. D."/>
        </authorList>
    </citation>
    <scope>NUCLEOTIDE SEQUENCE</scope>
    <source>
        <strain evidence="8">AVDCRST_MAG77</strain>
    </source>
</reference>
<dbReference type="Pfam" id="PF01967">
    <property type="entry name" value="MoaC"/>
    <property type="match status" value="1"/>
</dbReference>
<accession>A0A6J4JCI0</accession>
<evidence type="ECO:0000256" key="1">
    <source>
        <dbReference type="ARBA" id="ARBA00001637"/>
    </source>
</evidence>
<dbReference type="InterPro" id="IPR047594">
    <property type="entry name" value="MoaC_bact/euk"/>
</dbReference>
<keyword evidence="4 6" id="KW-0501">Molybdenum cofactor biosynthesis</keyword>
<evidence type="ECO:0000256" key="3">
    <source>
        <dbReference type="ARBA" id="ARBA00012575"/>
    </source>
</evidence>
<dbReference type="CDD" id="cd01420">
    <property type="entry name" value="MoaC_PE"/>
    <property type="match status" value="1"/>
</dbReference>
<evidence type="ECO:0000256" key="6">
    <source>
        <dbReference type="HAMAP-Rule" id="MF_01224"/>
    </source>
</evidence>
<dbReference type="HAMAP" id="MF_01224_B">
    <property type="entry name" value="MoaC_B"/>
    <property type="match status" value="1"/>
</dbReference>
<evidence type="ECO:0000313" key="8">
    <source>
        <dbReference type="EMBL" id="CAA9272988.1"/>
    </source>
</evidence>
<dbReference type="InterPro" id="IPR036522">
    <property type="entry name" value="MoaC_sf"/>
</dbReference>
<comment type="catalytic activity">
    <reaction evidence="1 6">
        <text>(8S)-3',8-cyclo-7,8-dihydroguanosine 5'-triphosphate = cyclic pyranopterin phosphate + diphosphate</text>
        <dbReference type="Rhea" id="RHEA:49580"/>
        <dbReference type="ChEBI" id="CHEBI:33019"/>
        <dbReference type="ChEBI" id="CHEBI:59648"/>
        <dbReference type="ChEBI" id="CHEBI:131766"/>
        <dbReference type="EC" id="4.6.1.17"/>
    </reaction>
</comment>
<dbReference type="InterPro" id="IPR050105">
    <property type="entry name" value="MoCo_biosynth_MoaA/MoaC"/>
</dbReference>
<feature type="active site" evidence="6">
    <location>
        <position position="131"/>
    </location>
</feature>
<gene>
    <name evidence="6" type="primary">moaC</name>
    <name evidence="8" type="ORF">AVDCRST_MAG77-3326</name>
</gene>
<dbReference type="PANTHER" id="PTHR22960">
    <property type="entry name" value="MOLYBDOPTERIN COFACTOR SYNTHESIS PROTEIN A"/>
    <property type="match status" value="1"/>
</dbReference>
<dbReference type="NCBIfam" id="NF006870">
    <property type="entry name" value="PRK09364.1"/>
    <property type="match status" value="1"/>
</dbReference>
<dbReference type="SUPFAM" id="SSF55040">
    <property type="entry name" value="Molybdenum cofactor biosynthesis protein C, MoaC"/>
    <property type="match status" value="1"/>
</dbReference>